<dbReference type="RefSeq" id="WP_166512378.1">
    <property type="nucleotide sequence ID" value="NZ_VNHM01000015.1"/>
</dbReference>
<feature type="binding site" evidence="7">
    <location>
        <position position="70"/>
    </location>
    <ligand>
        <name>S-adenosyl-L-methionine</name>
        <dbReference type="ChEBI" id="CHEBI:59789"/>
    </ligand>
</feature>
<sequence length="324" mass="37918">MKSADKSISAKPFVKWAGGKTQLLNAFKKYYPKALEEGKIDRYIEPFVGSGAVLFDVMQRFKIKEAYIFDINPELITTYRVIKKDVEALISYLKELESKYLGLEKEQRKKFYYSVREDYNRNKLDFTSADYSERAIEIAGSFLFLNKTCFNGLFRVNRRGLFNVPMGRYKKPTICNETNLRNVSKVLQNVLAFYGDFSACKKYINEKSFVYFDPPYKPLNVTSNFTSYSMDAFSDQEQIRLANFYSEVDKKSAYLMLSNSDPKNVNENDNFFDELYQDFNIFNVQAKRVINSKASQRGEISELIITNYNCFLEGREEYERCEIL</sequence>
<name>A0A5S4ZPF5_9FIRM</name>
<dbReference type="GO" id="GO:0009307">
    <property type="term" value="P:DNA restriction-modification system"/>
    <property type="evidence" value="ECO:0007669"/>
    <property type="project" value="InterPro"/>
</dbReference>
<dbReference type="InterPro" id="IPR002052">
    <property type="entry name" value="DNA_methylase_N6_adenine_CS"/>
</dbReference>
<feature type="binding site" evidence="7">
    <location>
        <position position="16"/>
    </location>
    <ligand>
        <name>S-adenosyl-L-methionine</name>
        <dbReference type="ChEBI" id="CHEBI:59789"/>
    </ligand>
</feature>
<evidence type="ECO:0000256" key="4">
    <source>
        <dbReference type="ARBA" id="ARBA00022679"/>
    </source>
</evidence>
<dbReference type="PIRSF" id="PIRSF000398">
    <property type="entry name" value="M_m6A_EcoRV"/>
    <property type="match status" value="1"/>
</dbReference>
<dbReference type="GO" id="GO:0032259">
    <property type="term" value="P:methylation"/>
    <property type="evidence" value="ECO:0007669"/>
    <property type="project" value="UniProtKB-KW"/>
</dbReference>
<evidence type="ECO:0000256" key="8">
    <source>
        <dbReference type="RuleBase" id="RU361257"/>
    </source>
</evidence>
<dbReference type="Proteomes" id="UP000323166">
    <property type="component" value="Unassembled WGS sequence"/>
</dbReference>
<feature type="binding site" evidence="7">
    <location>
        <position position="213"/>
    </location>
    <ligand>
        <name>S-adenosyl-L-methionine</name>
        <dbReference type="ChEBI" id="CHEBI:59789"/>
    </ligand>
</feature>
<dbReference type="AlphaFoldDB" id="A0A5S4ZPF5"/>
<comment type="similarity">
    <text evidence="1 8">Belongs to the N(4)/N(6)-methyltransferase family.</text>
</comment>
<keyword evidence="10" id="KW-1185">Reference proteome</keyword>
<evidence type="ECO:0000256" key="2">
    <source>
        <dbReference type="ARBA" id="ARBA00011900"/>
    </source>
</evidence>
<evidence type="ECO:0000256" key="7">
    <source>
        <dbReference type="PIRSR" id="PIRSR000398-1"/>
    </source>
</evidence>
<dbReference type="EMBL" id="VNHM01000015">
    <property type="protein sequence ID" value="TYO94427.1"/>
    <property type="molecule type" value="Genomic_DNA"/>
</dbReference>
<protein>
    <recommendedName>
        <fullName evidence="2 8">Site-specific DNA-methyltransferase (adenine-specific)</fullName>
        <ecNumber evidence="2 8">2.1.1.72</ecNumber>
    </recommendedName>
</protein>
<dbReference type="GO" id="GO:0009007">
    <property type="term" value="F:site-specific DNA-methyltransferase (adenine-specific) activity"/>
    <property type="evidence" value="ECO:0007669"/>
    <property type="project" value="UniProtKB-UniRule"/>
</dbReference>
<keyword evidence="3 8" id="KW-0489">Methyltransferase</keyword>
<evidence type="ECO:0000256" key="6">
    <source>
        <dbReference type="ARBA" id="ARBA00047942"/>
    </source>
</evidence>
<dbReference type="InterPro" id="IPR029063">
    <property type="entry name" value="SAM-dependent_MTases_sf"/>
</dbReference>
<dbReference type="EC" id="2.1.1.72" evidence="2 8"/>
<organism evidence="9 10">
    <name type="scientific">Desulfallas thermosapovorans DSM 6562</name>
    <dbReference type="NCBI Taxonomy" id="1121431"/>
    <lineage>
        <taxon>Bacteria</taxon>
        <taxon>Bacillati</taxon>
        <taxon>Bacillota</taxon>
        <taxon>Clostridia</taxon>
        <taxon>Eubacteriales</taxon>
        <taxon>Desulfallaceae</taxon>
        <taxon>Desulfallas</taxon>
    </lineage>
</organism>
<dbReference type="InterPro" id="IPR023095">
    <property type="entry name" value="Ade_MeTrfase_dom_2"/>
</dbReference>
<dbReference type="InterPro" id="IPR012263">
    <property type="entry name" value="M_m6A_EcoRV"/>
</dbReference>
<evidence type="ECO:0000313" key="9">
    <source>
        <dbReference type="EMBL" id="TYO94427.1"/>
    </source>
</evidence>
<comment type="catalytic activity">
    <reaction evidence="6 8">
        <text>a 2'-deoxyadenosine in DNA + S-adenosyl-L-methionine = an N(6)-methyl-2'-deoxyadenosine in DNA + S-adenosyl-L-homocysteine + H(+)</text>
        <dbReference type="Rhea" id="RHEA:15197"/>
        <dbReference type="Rhea" id="RHEA-COMP:12418"/>
        <dbReference type="Rhea" id="RHEA-COMP:12419"/>
        <dbReference type="ChEBI" id="CHEBI:15378"/>
        <dbReference type="ChEBI" id="CHEBI:57856"/>
        <dbReference type="ChEBI" id="CHEBI:59789"/>
        <dbReference type="ChEBI" id="CHEBI:90615"/>
        <dbReference type="ChEBI" id="CHEBI:90616"/>
        <dbReference type="EC" id="2.1.1.72"/>
    </reaction>
</comment>
<dbReference type="PROSITE" id="PS00092">
    <property type="entry name" value="N6_MTASE"/>
    <property type="match status" value="1"/>
</dbReference>
<dbReference type="GO" id="GO:0006298">
    <property type="term" value="P:mismatch repair"/>
    <property type="evidence" value="ECO:0007669"/>
    <property type="project" value="TreeGrafter"/>
</dbReference>
<dbReference type="InterPro" id="IPR012327">
    <property type="entry name" value="MeTrfase_D12"/>
</dbReference>
<dbReference type="GO" id="GO:1904047">
    <property type="term" value="F:S-adenosyl-L-methionine binding"/>
    <property type="evidence" value="ECO:0007669"/>
    <property type="project" value="TreeGrafter"/>
</dbReference>
<evidence type="ECO:0000256" key="1">
    <source>
        <dbReference type="ARBA" id="ARBA00006594"/>
    </source>
</evidence>
<evidence type="ECO:0000256" key="3">
    <source>
        <dbReference type="ARBA" id="ARBA00022603"/>
    </source>
</evidence>
<evidence type="ECO:0000313" key="10">
    <source>
        <dbReference type="Proteomes" id="UP000323166"/>
    </source>
</evidence>
<dbReference type="SUPFAM" id="SSF53335">
    <property type="entry name" value="S-adenosyl-L-methionine-dependent methyltransferases"/>
    <property type="match status" value="1"/>
</dbReference>
<reference evidence="9 10" key="1">
    <citation type="submission" date="2019-07" db="EMBL/GenBank/DDBJ databases">
        <title>Genomic Encyclopedia of Type Strains, Phase I: the one thousand microbial genomes (KMG-I) project.</title>
        <authorList>
            <person name="Kyrpides N."/>
        </authorList>
    </citation>
    <scope>NUCLEOTIDE SEQUENCE [LARGE SCALE GENOMIC DNA]</scope>
    <source>
        <strain evidence="9 10">DSM 6562</strain>
    </source>
</reference>
<keyword evidence="4 8" id="KW-0808">Transferase</keyword>
<dbReference type="Gene3D" id="1.10.1020.10">
    <property type="entry name" value="Adenine-specific Methyltransferase, Domain 2"/>
    <property type="match status" value="1"/>
</dbReference>
<dbReference type="NCBIfam" id="TIGR00571">
    <property type="entry name" value="dam"/>
    <property type="match status" value="1"/>
</dbReference>
<accession>A0A5S4ZPF5</accession>
<dbReference type="PRINTS" id="PR00505">
    <property type="entry name" value="D12N6MTFRASE"/>
</dbReference>
<feature type="binding site" evidence="7">
    <location>
        <position position="20"/>
    </location>
    <ligand>
        <name>S-adenosyl-L-methionine</name>
        <dbReference type="ChEBI" id="CHEBI:59789"/>
    </ligand>
</feature>
<evidence type="ECO:0000256" key="5">
    <source>
        <dbReference type="ARBA" id="ARBA00022691"/>
    </source>
</evidence>
<comment type="caution">
    <text evidence="9">The sequence shown here is derived from an EMBL/GenBank/DDBJ whole genome shotgun (WGS) entry which is preliminary data.</text>
</comment>
<keyword evidence="5 8" id="KW-0949">S-adenosyl-L-methionine</keyword>
<dbReference type="GO" id="GO:0043565">
    <property type="term" value="F:sequence-specific DNA binding"/>
    <property type="evidence" value="ECO:0007669"/>
    <property type="project" value="TreeGrafter"/>
</dbReference>
<dbReference type="PANTHER" id="PTHR30481:SF3">
    <property type="entry name" value="DNA ADENINE METHYLASE"/>
    <property type="match status" value="1"/>
</dbReference>
<dbReference type="PANTHER" id="PTHR30481">
    <property type="entry name" value="DNA ADENINE METHYLASE"/>
    <property type="match status" value="1"/>
</dbReference>
<proteinExistence type="inferred from homology"/>
<dbReference type="Pfam" id="PF02086">
    <property type="entry name" value="MethyltransfD12"/>
    <property type="match status" value="1"/>
</dbReference>
<gene>
    <name evidence="9" type="ORF">LX24_02411</name>
</gene>
<dbReference type="Gene3D" id="3.40.50.150">
    <property type="entry name" value="Vaccinia Virus protein VP39"/>
    <property type="match status" value="1"/>
</dbReference>